<dbReference type="AlphaFoldDB" id="Q3A1U1"/>
<name>Q3A1U1_SYNC1</name>
<evidence type="ECO:0000256" key="6">
    <source>
        <dbReference type="RuleBase" id="RU003835"/>
    </source>
</evidence>
<comment type="similarity">
    <text evidence="5 6">Belongs to the acetokinase family.</text>
</comment>
<dbReference type="InterPro" id="IPR004372">
    <property type="entry name" value="Ac/propionate_kinase"/>
</dbReference>
<comment type="caution">
    <text evidence="5">Lacks conserved residue(s) required for the propagation of feature annotation.</text>
</comment>
<feature type="active site" description="Proton donor/acceptor" evidence="5">
    <location>
        <position position="146"/>
    </location>
</feature>
<dbReference type="PRINTS" id="PR00471">
    <property type="entry name" value="ACETATEKNASE"/>
</dbReference>
<keyword evidence="5" id="KW-0479">Metal-binding</keyword>
<evidence type="ECO:0000256" key="2">
    <source>
        <dbReference type="ARBA" id="ARBA00022741"/>
    </source>
</evidence>
<reference evidence="7 8" key="2">
    <citation type="journal article" date="2012" name="BMC Genomics">
        <title>The genome of Pelobacter carbinolicus reveals surprising metabolic capabilities and physiological features.</title>
        <authorList>
            <person name="Aklujkar M."/>
            <person name="Haveman S.A."/>
            <person name="Didonato R.Jr."/>
            <person name="Chertkov O."/>
            <person name="Han C.S."/>
            <person name="Land M.L."/>
            <person name="Brown P."/>
            <person name="Lovley D.R."/>
        </authorList>
    </citation>
    <scope>NUCLEOTIDE SEQUENCE [LARGE SCALE GENOMIC DNA]</scope>
    <source>
        <strain evidence="8">DSM 2380 / NBRC 103641 / GraBd1</strain>
    </source>
</reference>
<evidence type="ECO:0000313" key="7">
    <source>
        <dbReference type="EMBL" id="ABA89666.1"/>
    </source>
</evidence>
<evidence type="ECO:0000256" key="3">
    <source>
        <dbReference type="ARBA" id="ARBA00022777"/>
    </source>
</evidence>
<feature type="site" description="Transition state stabilizer" evidence="5">
    <location>
        <position position="239"/>
    </location>
</feature>
<dbReference type="InterPro" id="IPR000890">
    <property type="entry name" value="Aliphatic_acid_kin_short-chain"/>
</dbReference>
<dbReference type="RefSeq" id="WP_011342192.1">
    <property type="nucleotide sequence ID" value="NC_007498.2"/>
</dbReference>
<feature type="binding site" evidence="5">
    <location>
        <position position="89"/>
    </location>
    <ligand>
        <name>substrate</name>
    </ligand>
</feature>
<evidence type="ECO:0000256" key="1">
    <source>
        <dbReference type="ARBA" id="ARBA00022679"/>
    </source>
</evidence>
<feature type="binding site" evidence="5">
    <location>
        <begin position="329"/>
        <end position="333"/>
    </location>
    <ligand>
        <name>ATP</name>
        <dbReference type="ChEBI" id="CHEBI:30616"/>
    </ligand>
</feature>
<evidence type="ECO:0000256" key="4">
    <source>
        <dbReference type="ARBA" id="ARBA00022840"/>
    </source>
</evidence>
<dbReference type="InterPro" id="IPR043129">
    <property type="entry name" value="ATPase_NBD"/>
</dbReference>
<dbReference type="OrthoDB" id="9802453at2"/>
<dbReference type="eggNOG" id="COG0282">
    <property type="taxonomic scope" value="Bacteria"/>
</dbReference>
<accession>Q3A1U1</accession>
<dbReference type="HOGENOM" id="CLU_020352_0_1_7"/>
<organism evidence="7 8">
    <name type="scientific">Syntrophotalea carbinolica (strain DSM 2380 / NBRC 103641 / GraBd1)</name>
    <name type="common">Pelobacter carbinolicus</name>
    <dbReference type="NCBI Taxonomy" id="338963"/>
    <lineage>
        <taxon>Bacteria</taxon>
        <taxon>Pseudomonadati</taxon>
        <taxon>Thermodesulfobacteriota</taxon>
        <taxon>Desulfuromonadia</taxon>
        <taxon>Desulfuromonadales</taxon>
        <taxon>Syntrophotaleaceae</taxon>
        <taxon>Syntrophotalea</taxon>
    </lineage>
</organism>
<dbReference type="GO" id="GO:0006085">
    <property type="term" value="P:acetyl-CoA biosynthetic process"/>
    <property type="evidence" value="ECO:0007669"/>
    <property type="project" value="UniProtKB-UniRule"/>
</dbReference>
<keyword evidence="3 5" id="KW-0418">Kinase</keyword>
<dbReference type="UniPathway" id="UPA00340">
    <property type="reaction ID" value="UER00458"/>
</dbReference>
<feature type="binding site" evidence="5">
    <location>
        <position position="14"/>
    </location>
    <ligand>
        <name>ATP</name>
        <dbReference type="ChEBI" id="CHEBI:30616"/>
    </ligand>
</feature>
<dbReference type="EMBL" id="CP000142">
    <property type="protein sequence ID" value="ABA89666.1"/>
    <property type="molecule type" value="Genomic_DNA"/>
</dbReference>
<dbReference type="SUPFAM" id="SSF53067">
    <property type="entry name" value="Actin-like ATPase domain"/>
    <property type="match status" value="2"/>
</dbReference>
<keyword evidence="8" id="KW-1185">Reference proteome</keyword>
<dbReference type="Proteomes" id="UP000002534">
    <property type="component" value="Chromosome"/>
</dbReference>
<protein>
    <recommendedName>
        <fullName evidence="5">Acetate kinase</fullName>
        <ecNumber evidence="5">2.7.2.1</ecNumber>
    </recommendedName>
    <alternativeName>
        <fullName evidence="5">Acetokinase</fullName>
    </alternativeName>
</protein>
<comment type="pathway">
    <text evidence="5">Metabolic intermediate biosynthesis; acetyl-CoA biosynthesis; acetyl-CoA from acetate: step 1/2.</text>
</comment>
<gene>
    <name evidence="5" type="primary">ackA</name>
    <name evidence="7" type="ordered locus">Pcar_2427</name>
</gene>
<dbReference type="GO" id="GO:0008776">
    <property type="term" value="F:acetate kinase activity"/>
    <property type="evidence" value="ECO:0007669"/>
    <property type="project" value="UniProtKB-UniRule"/>
</dbReference>
<dbReference type="GO" id="GO:0000287">
    <property type="term" value="F:magnesium ion binding"/>
    <property type="evidence" value="ECO:0007669"/>
    <property type="project" value="UniProtKB-UniRule"/>
</dbReference>
<dbReference type="Pfam" id="PF00871">
    <property type="entry name" value="Acetate_kinase"/>
    <property type="match status" value="1"/>
</dbReference>
<dbReference type="GO" id="GO:0005737">
    <property type="term" value="C:cytoplasm"/>
    <property type="evidence" value="ECO:0007669"/>
    <property type="project" value="UniProtKB-SubCell"/>
</dbReference>
<comment type="cofactor">
    <cofactor evidence="5">
        <name>Mg(2+)</name>
        <dbReference type="ChEBI" id="CHEBI:18420"/>
    </cofactor>
    <cofactor evidence="5">
        <name>Mn(2+)</name>
        <dbReference type="ChEBI" id="CHEBI:29035"/>
    </cofactor>
    <text evidence="5">Mg(2+). Can also accept Mn(2+).</text>
</comment>
<feature type="binding site" evidence="5">
    <location>
        <position position="380"/>
    </location>
    <ligand>
        <name>Mg(2+)</name>
        <dbReference type="ChEBI" id="CHEBI:18420"/>
    </ligand>
</feature>
<dbReference type="STRING" id="338963.Pcar_2427"/>
<dbReference type="GO" id="GO:0006083">
    <property type="term" value="P:acetate metabolic process"/>
    <property type="evidence" value="ECO:0007669"/>
    <property type="project" value="TreeGrafter"/>
</dbReference>
<dbReference type="PIRSF" id="PIRSF000722">
    <property type="entry name" value="Acetate_prop_kin"/>
    <property type="match status" value="1"/>
</dbReference>
<keyword evidence="5" id="KW-0460">Magnesium</keyword>
<proteinExistence type="inferred from homology"/>
<dbReference type="EC" id="2.7.2.1" evidence="5"/>
<dbReference type="HAMAP" id="MF_00020">
    <property type="entry name" value="Acetate_kinase"/>
    <property type="match status" value="1"/>
</dbReference>
<evidence type="ECO:0000256" key="5">
    <source>
        <dbReference type="HAMAP-Rule" id="MF_00020"/>
    </source>
</evidence>
<dbReference type="PANTHER" id="PTHR21060:SF15">
    <property type="entry name" value="ACETATE KINASE-RELATED"/>
    <property type="match status" value="1"/>
</dbReference>
<sequence>MIIFVLNCGSSSIKYQIIDMPGGQVRIQGGVTRIGYDDAKFTFKADSETKKTLPVANHEQGIDLILKTIEAQKGQTGIGLSDIDAAGHRVVHGGSEMSDSRIITEEIVAYIESICHMAPLHNPNHLKGIRAVQKLLPDLPQVAAFDNGYHTSIPAHVYTYALNYDIAQKLGIRKYGFHGIAFRNMIEAAEKLLGESLGDKKIVNMMLGSGTTANATLNGKSFEVSTGFTPQEGLIQSTRAGDMDTTSVLYMMNQLGIGTAEADEILNKQSGWSGLSGIGVDMYDIKQAAKAGDQRAQLTIDAVAHRFRKYIGAYAAAMGGIDVLIFAGGVGENDSDMREKVCESLGFLGVALDADANHNGTGERVISTGRVQVLVVNASEEKMIAEDTYALLK</sequence>
<keyword evidence="2 5" id="KW-0547">Nucleotide-binding</keyword>
<evidence type="ECO:0000313" key="8">
    <source>
        <dbReference type="Proteomes" id="UP000002534"/>
    </source>
</evidence>
<keyword evidence="1 5" id="KW-0808">Transferase</keyword>
<dbReference type="PANTHER" id="PTHR21060">
    <property type="entry name" value="ACETATE KINASE"/>
    <property type="match status" value="1"/>
</dbReference>
<reference evidence="8" key="1">
    <citation type="submission" date="2005-10" db="EMBL/GenBank/DDBJ databases">
        <title>Complete sequence of Pelobacter carbinolicus DSM 2380.</title>
        <authorList>
            <person name="Copeland A."/>
            <person name="Lucas S."/>
            <person name="Lapidus A."/>
            <person name="Barry K."/>
            <person name="Detter J.C."/>
            <person name="Glavina T."/>
            <person name="Hammon N."/>
            <person name="Israni S."/>
            <person name="Pitluck S."/>
            <person name="Chertkov O."/>
            <person name="Schmutz J."/>
            <person name="Larimer F."/>
            <person name="Land M."/>
            <person name="Kyrpides N."/>
            <person name="Ivanova N."/>
            <person name="Richardson P."/>
        </authorList>
    </citation>
    <scope>NUCLEOTIDE SEQUENCE [LARGE SCALE GENOMIC DNA]</scope>
    <source>
        <strain evidence="8">DSM 2380 / NBRC 103641 / GraBd1</strain>
    </source>
</reference>
<dbReference type="GO" id="GO:0005524">
    <property type="term" value="F:ATP binding"/>
    <property type="evidence" value="ECO:0007669"/>
    <property type="project" value="UniProtKB-KW"/>
</dbReference>
<dbReference type="Gene3D" id="3.30.420.40">
    <property type="match status" value="2"/>
</dbReference>
<dbReference type="KEGG" id="pca:Pcar_2427"/>
<comment type="function">
    <text evidence="5">Catalyzes the formation of acetyl phosphate from acetate and ATP. Can also catalyze the reverse reaction.</text>
</comment>
<feature type="binding site" evidence="5">
    <location>
        <position position="7"/>
    </location>
    <ligand>
        <name>Mg(2+)</name>
        <dbReference type="ChEBI" id="CHEBI:18420"/>
    </ligand>
</feature>
<keyword evidence="4 5" id="KW-0067">ATP-binding</keyword>
<comment type="catalytic activity">
    <reaction evidence="5">
        <text>acetate + ATP = acetyl phosphate + ADP</text>
        <dbReference type="Rhea" id="RHEA:11352"/>
        <dbReference type="ChEBI" id="CHEBI:22191"/>
        <dbReference type="ChEBI" id="CHEBI:30089"/>
        <dbReference type="ChEBI" id="CHEBI:30616"/>
        <dbReference type="ChEBI" id="CHEBI:456216"/>
        <dbReference type="EC" id="2.7.2.1"/>
    </reaction>
</comment>
<dbReference type="NCBIfam" id="TIGR00016">
    <property type="entry name" value="ackA"/>
    <property type="match status" value="1"/>
</dbReference>
<comment type="subunit">
    <text evidence="5">Homodimer.</text>
</comment>
<feature type="site" description="Transition state stabilizer" evidence="5">
    <location>
        <position position="178"/>
    </location>
</feature>
<keyword evidence="5" id="KW-0963">Cytoplasm</keyword>
<comment type="subcellular location">
    <subcellularLocation>
        <location evidence="5">Cytoplasm</location>
    </subcellularLocation>
</comment>